<keyword evidence="2" id="KW-0812">Transmembrane</keyword>
<evidence type="ECO:0000256" key="2">
    <source>
        <dbReference type="SAM" id="Phobius"/>
    </source>
</evidence>
<keyword evidence="3" id="KW-0732">Signal</keyword>
<keyword evidence="2" id="KW-0472">Membrane</keyword>
<sequence>MSGYLRFCFTGFALAGILSTMPASSAPLDDLLNITPRARAPTYPAQAECLARPGNSAPDGQHWVYRVDGRRKCWFLAEGTATVKKPVRSRLAKDPVASGKRSPVVDARAELLRPRPAEQSQPPVPEFKVADAASKRGTSTTAPIPAVPDLHRRTNQLTSEFSVPPQVDVEKLLAAASDAAAASMPPALPVDMRPRGGWAVTCLGLLLIVLGIGSVLSSSRALREAVMLRYWELTGLGAAPGRANYGMSAFASRAVLR</sequence>
<dbReference type="Proteomes" id="UP001549291">
    <property type="component" value="Unassembled WGS sequence"/>
</dbReference>
<evidence type="ECO:0000313" key="4">
    <source>
        <dbReference type="EMBL" id="MET4721642.1"/>
    </source>
</evidence>
<organism evidence="4 5">
    <name type="scientific">Bradyrhizobium japonicum</name>
    <dbReference type="NCBI Taxonomy" id="375"/>
    <lineage>
        <taxon>Bacteria</taxon>
        <taxon>Pseudomonadati</taxon>
        <taxon>Pseudomonadota</taxon>
        <taxon>Alphaproteobacteria</taxon>
        <taxon>Hyphomicrobiales</taxon>
        <taxon>Nitrobacteraceae</taxon>
        <taxon>Bradyrhizobium</taxon>
    </lineage>
</organism>
<name>A0ABV2RXM7_BRAJP</name>
<reference evidence="4 5" key="1">
    <citation type="submission" date="2024-06" db="EMBL/GenBank/DDBJ databases">
        <title>Genomic Encyclopedia of Type Strains, Phase V (KMG-V): Genome sequencing to study the core and pangenomes of soil and plant-associated prokaryotes.</title>
        <authorList>
            <person name="Whitman W."/>
        </authorList>
    </citation>
    <scope>NUCLEOTIDE SEQUENCE [LARGE SCALE GENOMIC DNA]</scope>
    <source>
        <strain evidence="4 5">USDA 160</strain>
    </source>
</reference>
<keyword evidence="5" id="KW-1185">Reference proteome</keyword>
<feature type="chain" id="PRO_5047497891" evidence="3">
    <location>
        <begin position="26"/>
        <end position="257"/>
    </location>
</feature>
<feature type="signal peptide" evidence="3">
    <location>
        <begin position="1"/>
        <end position="25"/>
    </location>
</feature>
<accession>A0ABV2RXM7</accession>
<protein>
    <submittedName>
        <fullName evidence="4">Uncharacterized protein</fullName>
    </submittedName>
</protein>
<feature type="region of interest" description="Disordered" evidence="1">
    <location>
        <begin position="113"/>
        <end position="146"/>
    </location>
</feature>
<feature type="transmembrane region" description="Helical" evidence="2">
    <location>
        <begin position="196"/>
        <end position="217"/>
    </location>
</feature>
<keyword evidence="2" id="KW-1133">Transmembrane helix</keyword>
<evidence type="ECO:0000256" key="1">
    <source>
        <dbReference type="SAM" id="MobiDB-lite"/>
    </source>
</evidence>
<comment type="caution">
    <text evidence="4">The sequence shown here is derived from an EMBL/GenBank/DDBJ whole genome shotgun (WGS) entry which is preliminary data.</text>
</comment>
<gene>
    <name evidence="4" type="ORF">ABIF63_005748</name>
</gene>
<evidence type="ECO:0000313" key="5">
    <source>
        <dbReference type="Proteomes" id="UP001549291"/>
    </source>
</evidence>
<proteinExistence type="predicted"/>
<dbReference type="EMBL" id="JBEPTQ010000002">
    <property type="protein sequence ID" value="MET4721642.1"/>
    <property type="molecule type" value="Genomic_DNA"/>
</dbReference>
<evidence type="ECO:0000256" key="3">
    <source>
        <dbReference type="SAM" id="SignalP"/>
    </source>
</evidence>